<accession>A0A0G4Q038</accession>
<dbReference type="EMBL" id="CVRY01000001">
    <property type="protein sequence ID" value="CRL59019.1"/>
    <property type="molecule type" value="Genomic_DNA"/>
</dbReference>
<evidence type="ECO:0000256" key="1">
    <source>
        <dbReference type="SAM" id="MobiDB-lite"/>
    </source>
</evidence>
<organism evidence="2 3">
    <name type="scientific">Proteus penneri</name>
    <dbReference type="NCBI Taxonomy" id="102862"/>
    <lineage>
        <taxon>Bacteria</taxon>
        <taxon>Pseudomonadati</taxon>
        <taxon>Pseudomonadota</taxon>
        <taxon>Gammaproteobacteria</taxon>
        <taxon>Enterobacterales</taxon>
        <taxon>Morganellaceae</taxon>
        <taxon>Proteus</taxon>
    </lineage>
</organism>
<proteinExistence type="predicted"/>
<feature type="compositionally biased region" description="Basic and acidic residues" evidence="1">
    <location>
        <begin position="9"/>
        <end position="20"/>
    </location>
</feature>
<accession>A0A379ELA6</accession>
<dbReference type="GeneID" id="83613528"/>
<dbReference type="RefSeq" id="WP_072062631.1">
    <property type="nucleotide sequence ID" value="NZ_CAXOKJ010000016.1"/>
</dbReference>
<evidence type="ECO:0000313" key="2">
    <source>
        <dbReference type="EMBL" id="CRL59019.1"/>
    </source>
</evidence>
<protein>
    <recommendedName>
        <fullName evidence="4">Bacteriophage protein</fullName>
    </recommendedName>
</protein>
<evidence type="ECO:0008006" key="4">
    <source>
        <dbReference type="Google" id="ProtNLM"/>
    </source>
</evidence>
<gene>
    <name evidence="2" type="ORF">BN1804_00191</name>
</gene>
<dbReference type="AlphaFoldDB" id="A0A0G4Q038"/>
<feature type="region of interest" description="Disordered" evidence="1">
    <location>
        <begin position="1"/>
        <end position="23"/>
    </location>
</feature>
<dbReference type="Proteomes" id="UP000183920">
    <property type="component" value="Unassembled WGS sequence"/>
</dbReference>
<sequence>MSHALRKASRLDIPPRDKSKVASPRAVVGYNCSHKDQVKNAFSLGFERYETAMDKLSKV</sequence>
<reference evidence="3" key="1">
    <citation type="submission" date="2015-06" db="EMBL/GenBank/DDBJ databases">
        <authorList>
            <person name="Urmite Genomes"/>
        </authorList>
    </citation>
    <scope>NUCLEOTIDE SEQUENCE [LARGE SCALE GENOMIC DNA]</scope>
    <source>
        <strain evidence="3">CSUR P1867</strain>
    </source>
</reference>
<evidence type="ECO:0000313" key="3">
    <source>
        <dbReference type="Proteomes" id="UP000183920"/>
    </source>
</evidence>
<name>A0A0G4Q038_9GAMM</name>